<keyword evidence="1" id="KW-0472">Membrane</keyword>
<reference evidence="3 4" key="1">
    <citation type="journal article" date="2021" name="Elife">
        <title>Chloroplast acquisition without the gene transfer in kleptoplastic sea slugs, Plakobranchus ocellatus.</title>
        <authorList>
            <person name="Maeda T."/>
            <person name="Takahashi S."/>
            <person name="Yoshida T."/>
            <person name="Shimamura S."/>
            <person name="Takaki Y."/>
            <person name="Nagai Y."/>
            <person name="Toyoda A."/>
            <person name="Suzuki Y."/>
            <person name="Arimoto A."/>
            <person name="Ishii H."/>
            <person name="Satoh N."/>
            <person name="Nishiyama T."/>
            <person name="Hasebe M."/>
            <person name="Maruyama T."/>
            <person name="Minagawa J."/>
            <person name="Obokata J."/>
            <person name="Shigenobu S."/>
        </authorList>
    </citation>
    <scope>NUCLEOTIDE SEQUENCE [LARGE SCALE GENOMIC DNA]</scope>
</reference>
<accession>A0AAV4AFG6</accession>
<dbReference type="Proteomes" id="UP000735302">
    <property type="component" value="Unassembled WGS sequence"/>
</dbReference>
<dbReference type="PANTHER" id="PTHR46273:SF4">
    <property type="entry name" value="AT19640P"/>
    <property type="match status" value="1"/>
</dbReference>
<keyword evidence="4" id="KW-1185">Reference proteome</keyword>
<feature type="chain" id="PRO_5043696899" evidence="2">
    <location>
        <begin position="18"/>
        <end position="130"/>
    </location>
</feature>
<keyword evidence="2" id="KW-0732">Signal</keyword>
<name>A0AAV4AFG6_9GAST</name>
<dbReference type="Gene3D" id="1.20.1070.10">
    <property type="entry name" value="Rhodopsin 7-helix transmembrane proteins"/>
    <property type="match status" value="1"/>
</dbReference>
<dbReference type="GO" id="GO:0005886">
    <property type="term" value="C:plasma membrane"/>
    <property type="evidence" value="ECO:0007669"/>
    <property type="project" value="TreeGrafter"/>
</dbReference>
<keyword evidence="1" id="KW-0812">Transmembrane</keyword>
<evidence type="ECO:0000256" key="2">
    <source>
        <dbReference type="SAM" id="SignalP"/>
    </source>
</evidence>
<dbReference type="SUPFAM" id="SSF81321">
    <property type="entry name" value="Family A G protein-coupled receptor-like"/>
    <property type="match status" value="1"/>
</dbReference>
<proteinExistence type="predicted"/>
<keyword evidence="1" id="KW-1133">Transmembrane helix</keyword>
<dbReference type="InterPro" id="IPR053219">
    <property type="entry name" value="GPCR_Dmsr-1"/>
</dbReference>
<evidence type="ECO:0000313" key="4">
    <source>
        <dbReference type="Proteomes" id="UP000735302"/>
    </source>
</evidence>
<keyword evidence="3" id="KW-0675">Receptor</keyword>
<evidence type="ECO:0000313" key="3">
    <source>
        <dbReference type="EMBL" id="GFO05169.1"/>
    </source>
</evidence>
<dbReference type="PANTHER" id="PTHR46273">
    <property type="entry name" value="MYOSUPPRESSIN RECEPTOR 1, ISOFORM B-RELATED"/>
    <property type="match status" value="1"/>
</dbReference>
<comment type="caution">
    <text evidence="3">The sequence shown here is derived from an EMBL/GenBank/DDBJ whole genome shotgun (WGS) entry which is preliminary data.</text>
</comment>
<organism evidence="3 4">
    <name type="scientific">Plakobranchus ocellatus</name>
    <dbReference type="NCBI Taxonomy" id="259542"/>
    <lineage>
        <taxon>Eukaryota</taxon>
        <taxon>Metazoa</taxon>
        <taxon>Spiralia</taxon>
        <taxon>Lophotrochozoa</taxon>
        <taxon>Mollusca</taxon>
        <taxon>Gastropoda</taxon>
        <taxon>Heterobranchia</taxon>
        <taxon>Euthyneura</taxon>
        <taxon>Panpulmonata</taxon>
        <taxon>Sacoglossa</taxon>
        <taxon>Placobranchoidea</taxon>
        <taxon>Plakobranchidae</taxon>
        <taxon>Plakobranchus</taxon>
    </lineage>
</organism>
<feature type="signal peptide" evidence="2">
    <location>
        <begin position="1"/>
        <end position="17"/>
    </location>
</feature>
<gene>
    <name evidence="3" type="ORF">PoB_003167400</name>
</gene>
<protein>
    <submittedName>
        <fullName evidence="3">Sex peptide receptor-like</fullName>
    </submittedName>
</protein>
<dbReference type="GO" id="GO:0008528">
    <property type="term" value="F:G protein-coupled peptide receptor activity"/>
    <property type="evidence" value="ECO:0007669"/>
    <property type="project" value="TreeGrafter"/>
</dbReference>
<sequence length="130" mass="14577">MKSPINVLLLWLAAADGLTISVLTHNIQYCRLDKYYGGSLSTIQIVLVCVDSSVLFHSIAIWLAVALAMFRSLLVFFLFRTGRLCTVSRVRTAAGTISILMTAVTIPNMYDNTIQSYRFTITNNTTMNRY</sequence>
<evidence type="ECO:0000256" key="1">
    <source>
        <dbReference type="SAM" id="Phobius"/>
    </source>
</evidence>
<feature type="transmembrane region" description="Helical" evidence="1">
    <location>
        <begin position="59"/>
        <end position="79"/>
    </location>
</feature>
<dbReference type="AlphaFoldDB" id="A0AAV4AFG6"/>
<dbReference type="EMBL" id="BLXT01003746">
    <property type="protein sequence ID" value="GFO05169.1"/>
    <property type="molecule type" value="Genomic_DNA"/>
</dbReference>